<name>A0A1X3H387_9BRAD</name>
<reference evidence="1 2" key="1">
    <citation type="submission" date="2017-03" db="EMBL/GenBank/DDBJ databases">
        <title>Whole genome sequences of fourteen strains of Bradyrhizobium canariense and one strain of Bradyrhizobium japonicum isolated from Lupinus (Papilionoideae: Genisteae) species in Algeria.</title>
        <authorList>
            <person name="Crovadore J."/>
            <person name="Chekireb D."/>
            <person name="Brachmann A."/>
            <person name="Chablais R."/>
            <person name="Cochard B."/>
            <person name="Lefort F."/>
        </authorList>
    </citation>
    <scope>NUCLEOTIDE SEQUENCE [LARGE SCALE GENOMIC DNA]</scope>
    <source>
        <strain evidence="1 2">UBMA195</strain>
    </source>
</reference>
<gene>
    <name evidence="1" type="ORF">BSZ18_23540</name>
</gene>
<dbReference type="AlphaFoldDB" id="A0A1X3H387"/>
<organism evidence="1 2">
    <name type="scientific">Bradyrhizobium canariense</name>
    <dbReference type="NCBI Taxonomy" id="255045"/>
    <lineage>
        <taxon>Bacteria</taxon>
        <taxon>Pseudomonadati</taxon>
        <taxon>Pseudomonadota</taxon>
        <taxon>Alphaproteobacteria</taxon>
        <taxon>Hyphomicrobiales</taxon>
        <taxon>Nitrobacteraceae</taxon>
        <taxon>Bradyrhizobium</taxon>
    </lineage>
</organism>
<protein>
    <submittedName>
        <fullName evidence="1">Uncharacterized protein</fullName>
    </submittedName>
</protein>
<evidence type="ECO:0000313" key="1">
    <source>
        <dbReference type="EMBL" id="OSJ06126.1"/>
    </source>
</evidence>
<dbReference type="EMBL" id="NAFI01000180">
    <property type="protein sequence ID" value="OSJ06126.1"/>
    <property type="molecule type" value="Genomic_DNA"/>
</dbReference>
<dbReference type="Proteomes" id="UP000193553">
    <property type="component" value="Unassembled WGS sequence"/>
</dbReference>
<accession>A0A1X3H387</accession>
<proteinExistence type="predicted"/>
<comment type="caution">
    <text evidence="1">The sequence shown here is derived from an EMBL/GenBank/DDBJ whole genome shotgun (WGS) entry which is preliminary data.</text>
</comment>
<sequence length="547" mass="54505">MTAAQFIGDGSGLTNIGAAGSSDRIVSGTTSMLAISSTGYVSLTQSGVNTGWFDPARGLVTIGISSTGTVSGNAVFAGAGGITAIGNLDMGGGNFGSPQRRIGRVRQIYNDEALGITIYTSTSGGPIVFSPSNTEAMRIVSTGYVGVGTSAPSVTLHLVGDVAHVRLQRTSGPYVGLESPNGAPFLARLSVGTAGTTKWNSILLDPNTGNVGVAATQSVGFMPSQTLHVAGTVLTTSWTGINFSSASNVTPTAPLEVSGTISATHFVGDGSGLTGLGAAGSSDRVTSGTTSMLAISSTGYVSLTQSGVNTGWFDPSRGLVTIGVSSTGPISGTNGFFSGNVGVGSTAPAWVGANGLFVVGGLGVGSASQLLFDSGNEFITAGSSGSRYLAFTTSGTEAMRIVSSGYVGIGTTAPSSILNVSSSNATIQLNTGSTANNAMIVINRGGINNAYIGAQAKVGGLIFKTQESAPIVFSNGTALTERVRIDSSGNVGISTSSPNAKLDVYGTTSATNFVVTVQGLQASPRQVTASLAAAPIWSPNRPAAPCG</sequence>
<evidence type="ECO:0000313" key="2">
    <source>
        <dbReference type="Proteomes" id="UP000193553"/>
    </source>
</evidence>